<feature type="chain" id="PRO_5041953397" evidence="1">
    <location>
        <begin position="28"/>
        <end position="155"/>
    </location>
</feature>
<name>A0AAD9HDV1_9PEZI</name>
<keyword evidence="3" id="KW-1185">Reference proteome</keyword>
<reference evidence="2" key="1">
    <citation type="submission" date="2021-06" db="EMBL/GenBank/DDBJ databases">
        <title>Comparative genomics, transcriptomics and evolutionary studies reveal genomic signatures of adaptation to plant cell wall in hemibiotrophic fungi.</title>
        <authorList>
            <consortium name="DOE Joint Genome Institute"/>
            <person name="Baroncelli R."/>
            <person name="Diaz J.F."/>
            <person name="Benocci T."/>
            <person name="Peng M."/>
            <person name="Battaglia E."/>
            <person name="Haridas S."/>
            <person name="Andreopoulos W."/>
            <person name="Labutti K."/>
            <person name="Pangilinan J."/>
            <person name="Floch G.L."/>
            <person name="Makela M.R."/>
            <person name="Henrissat B."/>
            <person name="Grigoriev I.V."/>
            <person name="Crouch J.A."/>
            <person name="De Vries R.P."/>
            <person name="Sukno S.A."/>
            <person name="Thon M.R."/>
        </authorList>
    </citation>
    <scope>NUCLEOTIDE SEQUENCE</scope>
    <source>
        <strain evidence="2">MAFF235873</strain>
    </source>
</reference>
<keyword evidence="1" id="KW-0732">Signal</keyword>
<feature type="signal peptide" evidence="1">
    <location>
        <begin position="1"/>
        <end position="27"/>
    </location>
</feature>
<dbReference type="EMBL" id="MU842913">
    <property type="protein sequence ID" value="KAK2026526.1"/>
    <property type="molecule type" value="Genomic_DNA"/>
</dbReference>
<organism evidence="2 3">
    <name type="scientific">Colletotrichum zoysiae</name>
    <dbReference type="NCBI Taxonomy" id="1216348"/>
    <lineage>
        <taxon>Eukaryota</taxon>
        <taxon>Fungi</taxon>
        <taxon>Dikarya</taxon>
        <taxon>Ascomycota</taxon>
        <taxon>Pezizomycotina</taxon>
        <taxon>Sordariomycetes</taxon>
        <taxon>Hypocreomycetidae</taxon>
        <taxon>Glomerellales</taxon>
        <taxon>Glomerellaceae</taxon>
        <taxon>Colletotrichum</taxon>
        <taxon>Colletotrichum graminicola species complex</taxon>
    </lineage>
</organism>
<evidence type="ECO:0000313" key="3">
    <source>
        <dbReference type="Proteomes" id="UP001232148"/>
    </source>
</evidence>
<evidence type="ECO:0000256" key="1">
    <source>
        <dbReference type="SAM" id="SignalP"/>
    </source>
</evidence>
<protein>
    <submittedName>
        <fullName evidence="2">Uncharacterized protein</fullName>
    </submittedName>
</protein>
<comment type="caution">
    <text evidence="2">The sequence shown here is derived from an EMBL/GenBank/DDBJ whole genome shotgun (WGS) entry which is preliminary data.</text>
</comment>
<gene>
    <name evidence="2" type="ORF">LX32DRAFT_19068</name>
</gene>
<dbReference type="Proteomes" id="UP001232148">
    <property type="component" value="Unassembled WGS sequence"/>
</dbReference>
<evidence type="ECO:0000313" key="2">
    <source>
        <dbReference type="EMBL" id="KAK2026526.1"/>
    </source>
</evidence>
<sequence>MAAGCSGIPASHCRHVLFLFGLPVVSVTRITRPGVERVLAHNPFSVFVQVLPQANRKTRKKHGGEISEGERDIRWDKTFDKLVFGLFIQGPNGESPQGGGLCFQACDKIKSLAAPFYLEHVCNSHLRWSSALDFVVPLITKIKQPRPCHLSSGLD</sequence>
<accession>A0AAD9HDV1</accession>
<proteinExistence type="predicted"/>
<dbReference type="AlphaFoldDB" id="A0AAD9HDV1"/>